<accession>A0ABV4U617</accession>
<feature type="domain" description="Type II secretion system protein GspE N-terminal" evidence="1">
    <location>
        <begin position="66"/>
        <end position="147"/>
    </location>
</feature>
<dbReference type="Proteomes" id="UP001575105">
    <property type="component" value="Unassembled WGS sequence"/>
</dbReference>
<sequence length="164" mass="19032">MDKPLRIGEILVQNGVLTEQQVFEIAQAQRRLGLPFGVLAEQMFEVTLESIEQAWVQQYHQFTGTIDLASCRFDEQALRLISRRQAWQFEILPINFESTGELLIAASHARLARAVTFAANRLERVAYFRIAESEQLRDFLQQYYPMPDVSRYLIDRAQELKKPA</sequence>
<evidence type="ECO:0000259" key="1">
    <source>
        <dbReference type="Pfam" id="PF05157"/>
    </source>
</evidence>
<organism evidence="2 3">
    <name type="scientific">Natronomicrosphaera hydrolytica</name>
    <dbReference type="NCBI Taxonomy" id="3242702"/>
    <lineage>
        <taxon>Bacteria</taxon>
        <taxon>Pseudomonadati</taxon>
        <taxon>Planctomycetota</taxon>
        <taxon>Phycisphaerae</taxon>
        <taxon>Phycisphaerales</taxon>
        <taxon>Phycisphaeraceae</taxon>
        <taxon>Natronomicrosphaera</taxon>
    </lineage>
</organism>
<dbReference type="EMBL" id="JBGUBD010000006">
    <property type="protein sequence ID" value="MFA9479044.1"/>
    <property type="molecule type" value="Genomic_DNA"/>
</dbReference>
<protein>
    <recommendedName>
        <fullName evidence="1">Type II secretion system protein GspE N-terminal domain-containing protein</fullName>
    </recommendedName>
</protein>
<dbReference type="SUPFAM" id="SSF160246">
    <property type="entry name" value="EspE N-terminal domain-like"/>
    <property type="match status" value="1"/>
</dbReference>
<gene>
    <name evidence="2" type="ORF">ACERK3_12195</name>
</gene>
<reference evidence="2 3" key="1">
    <citation type="submission" date="2024-08" db="EMBL/GenBank/DDBJ databases">
        <title>Whole-genome sequencing of halo(alkali)philic microorganisms from hypersaline lakes.</title>
        <authorList>
            <person name="Sorokin D.Y."/>
            <person name="Merkel A.Y."/>
            <person name="Messina E."/>
            <person name="Yakimov M."/>
        </authorList>
    </citation>
    <scope>NUCLEOTIDE SEQUENCE [LARGE SCALE GENOMIC DNA]</scope>
    <source>
        <strain evidence="2 3">AB-hyl4</strain>
    </source>
</reference>
<dbReference type="RefSeq" id="WP_425345961.1">
    <property type="nucleotide sequence ID" value="NZ_JBGUBD010000006.1"/>
</dbReference>
<evidence type="ECO:0000313" key="3">
    <source>
        <dbReference type="Proteomes" id="UP001575105"/>
    </source>
</evidence>
<dbReference type="InterPro" id="IPR037257">
    <property type="entry name" value="T2SS_E_N_sf"/>
</dbReference>
<name>A0ABV4U617_9BACT</name>
<comment type="caution">
    <text evidence="2">The sequence shown here is derived from an EMBL/GenBank/DDBJ whole genome shotgun (WGS) entry which is preliminary data.</text>
</comment>
<dbReference type="Pfam" id="PF05157">
    <property type="entry name" value="MshEN"/>
    <property type="match status" value="1"/>
</dbReference>
<proteinExistence type="predicted"/>
<evidence type="ECO:0000313" key="2">
    <source>
        <dbReference type="EMBL" id="MFA9479044.1"/>
    </source>
</evidence>
<dbReference type="InterPro" id="IPR007831">
    <property type="entry name" value="T2SS_GspE_N"/>
</dbReference>
<keyword evidence="3" id="KW-1185">Reference proteome</keyword>